<keyword evidence="5" id="KW-0274">FAD</keyword>
<name>A0A1S3JMN8_LINAN</name>
<evidence type="ECO:0000256" key="13">
    <source>
        <dbReference type="ARBA" id="ARBA00060891"/>
    </source>
</evidence>
<dbReference type="FunFam" id="3.50.50.60:FF:000034">
    <property type="entry name" value="sulfide:quinone oxidoreductase, mitochondrial"/>
    <property type="match status" value="1"/>
</dbReference>
<comment type="similarity">
    <text evidence="13">Belongs to the SQRD family.</text>
</comment>
<dbReference type="Gene3D" id="3.50.50.60">
    <property type="entry name" value="FAD/NAD(P)-binding domain"/>
    <property type="match status" value="2"/>
</dbReference>
<dbReference type="GO" id="GO:0106436">
    <property type="term" value="F:glutathione-dependent sulfide quinone oxidoreductase activity"/>
    <property type="evidence" value="ECO:0007669"/>
    <property type="project" value="UniProtKB-EC"/>
</dbReference>
<dbReference type="SUPFAM" id="SSF51905">
    <property type="entry name" value="FAD/NAD(P)-binding domain"/>
    <property type="match status" value="1"/>
</dbReference>
<evidence type="ECO:0000256" key="3">
    <source>
        <dbReference type="ARBA" id="ARBA00022630"/>
    </source>
</evidence>
<feature type="domain" description="FAD/NAD(P)-binding" evidence="17">
    <location>
        <begin position="37"/>
        <end position="152"/>
    </location>
</feature>
<evidence type="ECO:0000256" key="15">
    <source>
        <dbReference type="ARBA" id="ARBA00070160"/>
    </source>
</evidence>
<keyword evidence="3" id="KW-0285">Flavoprotein</keyword>
<evidence type="ECO:0000313" key="19">
    <source>
        <dbReference type="RefSeq" id="XP_013411642.1"/>
    </source>
</evidence>
<dbReference type="GO" id="GO:0005739">
    <property type="term" value="C:mitochondrion"/>
    <property type="evidence" value="ECO:0007669"/>
    <property type="project" value="UniProtKB-SubCell"/>
</dbReference>
<evidence type="ECO:0000256" key="9">
    <source>
        <dbReference type="ARBA" id="ARBA00051038"/>
    </source>
</evidence>
<dbReference type="GO" id="GO:0048038">
    <property type="term" value="F:quinone binding"/>
    <property type="evidence" value="ECO:0007669"/>
    <property type="project" value="UniProtKB-KW"/>
</dbReference>
<dbReference type="KEGG" id="lak:106174571"/>
<keyword evidence="6" id="KW-0809">Transit peptide</keyword>
<dbReference type="EC" id="1.8.5.8" evidence="14"/>
<dbReference type="GO" id="GO:0071949">
    <property type="term" value="F:FAD binding"/>
    <property type="evidence" value="ECO:0007669"/>
    <property type="project" value="TreeGrafter"/>
</dbReference>
<comment type="cofactor">
    <cofactor evidence="1">
        <name>FAD</name>
        <dbReference type="ChEBI" id="CHEBI:57692"/>
    </cofactor>
</comment>
<evidence type="ECO:0000313" key="18">
    <source>
        <dbReference type="Proteomes" id="UP000085678"/>
    </source>
</evidence>
<organism evidence="18 19">
    <name type="scientific">Lingula anatina</name>
    <name type="common">Brachiopod</name>
    <name type="synonym">Lingula unguis</name>
    <dbReference type="NCBI Taxonomy" id="7574"/>
    <lineage>
        <taxon>Eukaryota</taxon>
        <taxon>Metazoa</taxon>
        <taxon>Spiralia</taxon>
        <taxon>Lophotrochozoa</taxon>
        <taxon>Brachiopoda</taxon>
        <taxon>Linguliformea</taxon>
        <taxon>Lingulata</taxon>
        <taxon>Lingulida</taxon>
        <taxon>Linguloidea</taxon>
        <taxon>Lingulidae</taxon>
        <taxon>Lingula</taxon>
    </lineage>
</organism>
<comment type="function">
    <text evidence="12">Catalyzes the oxidation of hydrogen sulfide with the help of a quinone, such as ubiquinone-10, giving rise to thiosulfate and ultimately to sulfane (molecular sulfur) atoms. Requires an additional electron acceptor; can use sulfite, sulfide or cyanide (in vitro). It is believed the in vivo electron acceptor is glutathione.</text>
</comment>
<evidence type="ECO:0000256" key="2">
    <source>
        <dbReference type="ARBA" id="ARBA00004173"/>
    </source>
</evidence>
<dbReference type="GO" id="GO:0070224">
    <property type="term" value="F:sulfide:quinone oxidoreductase activity"/>
    <property type="evidence" value="ECO:0007669"/>
    <property type="project" value="TreeGrafter"/>
</dbReference>
<comment type="subcellular location">
    <subcellularLocation>
        <location evidence="2">Mitochondrion</location>
    </subcellularLocation>
</comment>
<dbReference type="InterPro" id="IPR023753">
    <property type="entry name" value="FAD/NAD-binding_dom"/>
</dbReference>
<comment type="catalytic activity">
    <reaction evidence="9">
        <text>ubiquinone-10 + hydrogen sulfide + sulfite + 2 H(+) = ubiquinol-10 + thiosulfate</text>
        <dbReference type="Rhea" id="RHEA:38359"/>
        <dbReference type="ChEBI" id="CHEBI:15378"/>
        <dbReference type="ChEBI" id="CHEBI:17359"/>
        <dbReference type="ChEBI" id="CHEBI:29919"/>
        <dbReference type="ChEBI" id="CHEBI:33542"/>
        <dbReference type="ChEBI" id="CHEBI:46245"/>
        <dbReference type="ChEBI" id="CHEBI:64183"/>
    </reaction>
    <physiologicalReaction direction="left-to-right" evidence="9">
        <dbReference type="Rhea" id="RHEA:38360"/>
    </physiologicalReaction>
</comment>
<dbReference type="InterPro" id="IPR015904">
    <property type="entry name" value="Sulphide_quinone_reductase"/>
</dbReference>
<evidence type="ECO:0000256" key="1">
    <source>
        <dbReference type="ARBA" id="ARBA00001974"/>
    </source>
</evidence>
<dbReference type="STRING" id="7574.A0A1S3JMN8"/>
<evidence type="ECO:0000256" key="11">
    <source>
        <dbReference type="ARBA" id="ARBA00052986"/>
    </source>
</evidence>
<dbReference type="OrthoDB" id="5376590at2759"/>
<evidence type="ECO:0000256" key="12">
    <source>
        <dbReference type="ARBA" id="ARBA00059167"/>
    </source>
</evidence>
<dbReference type="AlphaFoldDB" id="A0A1S3JMN8"/>
<evidence type="ECO:0000256" key="7">
    <source>
        <dbReference type="ARBA" id="ARBA00023002"/>
    </source>
</evidence>
<dbReference type="RefSeq" id="XP_013411642.1">
    <property type="nucleotide sequence ID" value="XM_013556188.2"/>
</dbReference>
<comment type="catalytic activity">
    <reaction evidence="10">
        <text>ubiquinone-10 + hydrogen sulfide + glutathione + H(+) = S-sulfanylglutathione + ubiquinol-10</text>
        <dbReference type="Rhea" id="RHEA:62608"/>
        <dbReference type="ChEBI" id="CHEBI:15378"/>
        <dbReference type="ChEBI" id="CHEBI:29919"/>
        <dbReference type="ChEBI" id="CHEBI:46245"/>
        <dbReference type="ChEBI" id="CHEBI:57925"/>
        <dbReference type="ChEBI" id="CHEBI:58905"/>
        <dbReference type="ChEBI" id="CHEBI:64183"/>
    </reaction>
    <physiologicalReaction direction="left-to-right" evidence="10">
        <dbReference type="Rhea" id="RHEA:62609"/>
    </physiologicalReaction>
</comment>
<comment type="catalytic activity">
    <reaction evidence="11">
        <text>a quinone + hydrogen sulfide + glutathione + H(+) = S-sulfanylglutathione + a quinol</text>
        <dbReference type="Rhea" id="RHEA:55156"/>
        <dbReference type="ChEBI" id="CHEBI:15378"/>
        <dbReference type="ChEBI" id="CHEBI:24646"/>
        <dbReference type="ChEBI" id="CHEBI:29919"/>
        <dbReference type="ChEBI" id="CHEBI:57925"/>
        <dbReference type="ChEBI" id="CHEBI:58905"/>
        <dbReference type="ChEBI" id="CHEBI:132124"/>
        <dbReference type="EC" id="1.8.5.8"/>
    </reaction>
    <physiologicalReaction direction="left-to-right" evidence="11">
        <dbReference type="Rhea" id="RHEA:55157"/>
    </physiologicalReaction>
</comment>
<evidence type="ECO:0000256" key="4">
    <source>
        <dbReference type="ARBA" id="ARBA00022719"/>
    </source>
</evidence>
<proteinExistence type="inferred from homology"/>
<evidence type="ECO:0000256" key="14">
    <source>
        <dbReference type="ARBA" id="ARBA00066447"/>
    </source>
</evidence>
<keyword evidence="18" id="KW-1185">Reference proteome</keyword>
<gene>
    <name evidence="19" type="primary">LOC106174571</name>
</gene>
<sequence length="445" mass="48665">MAAFSRTASLLCKNAVRSESLGKLNNFCTSARGSKSYQLVVVGSGAGGAAIAARFSSKLGKGKVAIIEPSDAHYNQAMWTLVGGGIVKLEDTYRPMASIIPSTCDWIKDRATTFKPDTCTVSTQGGEEIKYEYLVVAVGLQLRYEDIKGLTEGLEMDPMLVSNYSAKYVTRTINAIDKFKGGQAVFTLPNTPIKCPGAPQKIMYLAESKWKKNGVKKSSTITYNTAMGVMLGAPKYAEVLRGVCEKRGIQVNFKTNLVEVNPEKKEAVFMKLETGETYVQPYDFMHVTPPMSTPTELKSSPLVNAGGFLTVDKYTLQHSQYPNVFGIGDCTDVPTPKTAAAVASQCGIVAENLAAVMKGGTLTRKYDGYTACPLVTSYNTCIMAEFAFEGVPMETFPIDQGKERQSMYWVKLHILPRVYNLMTKGWWSGPAPVRKIFHLGLSKQE</sequence>
<dbReference type="GO" id="GO:0070221">
    <property type="term" value="P:sulfide oxidation, using sulfide:quinone oxidoreductase"/>
    <property type="evidence" value="ECO:0007669"/>
    <property type="project" value="TreeGrafter"/>
</dbReference>
<reference evidence="19" key="1">
    <citation type="submission" date="2025-08" db="UniProtKB">
        <authorList>
            <consortium name="RefSeq"/>
        </authorList>
    </citation>
    <scope>IDENTIFICATION</scope>
    <source>
        <tissue evidence="19">Gonads</tissue>
    </source>
</reference>
<dbReference type="GeneID" id="106174571"/>
<keyword evidence="7" id="KW-0560">Oxidoreductase</keyword>
<dbReference type="PANTHER" id="PTHR10632:SF2">
    <property type="entry name" value="SULFIDE:QUINONE OXIDOREDUCTASE, MITOCHONDRIAL"/>
    <property type="match status" value="1"/>
</dbReference>
<evidence type="ECO:0000256" key="8">
    <source>
        <dbReference type="ARBA" id="ARBA00023128"/>
    </source>
</evidence>
<feature type="domain" description="FAD/NAD(P)-binding" evidence="17">
    <location>
        <begin position="234"/>
        <end position="339"/>
    </location>
</feature>
<evidence type="ECO:0000259" key="17">
    <source>
        <dbReference type="Pfam" id="PF07992"/>
    </source>
</evidence>
<dbReference type="Proteomes" id="UP000085678">
    <property type="component" value="Unplaced"/>
</dbReference>
<dbReference type="FunCoup" id="A0A1S3JMN8">
    <property type="interactions" value="543"/>
</dbReference>
<dbReference type="InterPro" id="IPR036188">
    <property type="entry name" value="FAD/NAD-bd_sf"/>
</dbReference>
<accession>A0A1S3JMN8</accession>
<dbReference type="PANTHER" id="PTHR10632">
    <property type="entry name" value="SULFIDE:QUINONE OXIDOREDUCTASE"/>
    <property type="match status" value="1"/>
</dbReference>
<keyword evidence="8" id="KW-0496">Mitochondrion</keyword>
<evidence type="ECO:0000256" key="6">
    <source>
        <dbReference type="ARBA" id="ARBA00022946"/>
    </source>
</evidence>
<keyword evidence="4" id="KW-0874">Quinone</keyword>
<evidence type="ECO:0000256" key="5">
    <source>
        <dbReference type="ARBA" id="ARBA00022827"/>
    </source>
</evidence>
<evidence type="ECO:0000256" key="16">
    <source>
        <dbReference type="ARBA" id="ARBA00082958"/>
    </source>
</evidence>
<dbReference type="InParanoid" id="A0A1S3JMN8"/>
<evidence type="ECO:0000256" key="10">
    <source>
        <dbReference type="ARBA" id="ARBA00052810"/>
    </source>
</evidence>
<protein>
    <recommendedName>
        <fullName evidence="15">Sulfide:quinone oxidoreductase, mitochondrial</fullName>
        <ecNumber evidence="14">1.8.5.8</ecNumber>
    </recommendedName>
    <alternativeName>
        <fullName evidence="16">Sulfide quinone oxidoreductase</fullName>
    </alternativeName>
</protein>
<dbReference type="Pfam" id="PF07992">
    <property type="entry name" value="Pyr_redox_2"/>
    <property type="match status" value="2"/>
</dbReference>